<feature type="compositionally biased region" description="Basic and acidic residues" evidence="1">
    <location>
        <begin position="47"/>
        <end position="64"/>
    </location>
</feature>
<evidence type="ECO:0000313" key="2">
    <source>
        <dbReference type="EMBL" id="QAT16487.1"/>
    </source>
</evidence>
<dbReference type="AlphaFoldDB" id="A0A410P2Q7"/>
<organism evidence="2 3">
    <name type="scientific">Velamenicoccus archaeovorus</name>
    <dbReference type="NCBI Taxonomy" id="1930593"/>
    <lineage>
        <taxon>Bacteria</taxon>
        <taxon>Pseudomonadati</taxon>
        <taxon>Candidatus Omnitrophota</taxon>
        <taxon>Candidatus Velamenicoccus</taxon>
    </lineage>
</organism>
<evidence type="ECO:0000256" key="1">
    <source>
        <dbReference type="SAM" id="MobiDB-lite"/>
    </source>
</evidence>
<reference evidence="2 3" key="1">
    <citation type="submission" date="2017-01" db="EMBL/GenBank/DDBJ databases">
        <title>First insights into the biology of 'candidatus Vampirococcus archaeovorus'.</title>
        <authorList>
            <person name="Kizina J."/>
            <person name="Jordan S."/>
            <person name="Stueber K."/>
            <person name="Reinhardt R."/>
            <person name="Harder J."/>
        </authorList>
    </citation>
    <scope>NUCLEOTIDE SEQUENCE [LARGE SCALE GENOMIC DNA]</scope>
    <source>
        <strain evidence="2 3">LiM</strain>
    </source>
</reference>
<dbReference type="Proteomes" id="UP000287243">
    <property type="component" value="Chromosome"/>
</dbReference>
<feature type="region of interest" description="Disordered" evidence="1">
    <location>
        <begin position="171"/>
        <end position="208"/>
    </location>
</feature>
<gene>
    <name evidence="2" type="ORF">BU251_01460</name>
</gene>
<evidence type="ECO:0000313" key="3">
    <source>
        <dbReference type="Proteomes" id="UP000287243"/>
    </source>
</evidence>
<dbReference type="KEGG" id="vai:BU251_01460"/>
<sequence>MKNFAKQLLLIGLGVLVLAGGCFCFSQAGLAAGDEEELSSAPGRSGRAGDLREKADRLRREDPEKFHQLVRDRAQALRGKLRDLKEKDPQKYEQVVARIRQMKIERLRRLKTEDPEKFSRIMERRRQAVDKRLSRLKETDPQKYEKVVAFKEKLGHLQELRQKDPEAFREFLEKHPRLKERLTSGRRGHGAPGPREPQRKAAEYDDVR</sequence>
<keyword evidence="3" id="KW-1185">Reference proteome</keyword>
<accession>A0A410P2Q7</accession>
<feature type="compositionally biased region" description="Basic and acidic residues" evidence="1">
    <location>
        <begin position="171"/>
        <end position="183"/>
    </location>
</feature>
<name>A0A410P2Q7_VELA1</name>
<dbReference type="EMBL" id="CP019384">
    <property type="protein sequence ID" value="QAT16487.1"/>
    <property type="molecule type" value="Genomic_DNA"/>
</dbReference>
<dbReference type="RefSeq" id="WP_128699125.1">
    <property type="nucleotide sequence ID" value="NZ_CP019384.1"/>
</dbReference>
<proteinExistence type="predicted"/>
<feature type="region of interest" description="Disordered" evidence="1">
    <location>
        <begin position="35"/>
        <end position="64"/>
    </location>
</feature>
<dbReference type="PROSITE" id="PS51257">
    <property type="entry name" value="PROKAR_LIPOPROTEIN"/>
    <property type="match status" value="1"/>
</dbReference>
<feature type="compositionally biased region" description="Basic and acidic residues" evidence="1">
    <location>
        <begin position="196"/>
        <end position="208"/>
    </location>
</feature>
<protein>
    <submittedName>
        <fullName evidence="2">Uncharacterized protein</fullName>
    </submittedName>
</protein>